<dbReference type="InterPro" id="IPR000387">
    <property type="entry name" value="Tyr_Pase_dom"/>
</dbReference>
<dbReference type="STRING" id="131310.A0A0N4ZDP4"/>
<evidence type="ECO:0000259" key="4">
    <source>
        <dbReference type="PROSITE" id="PS50056"/>
    </source>
</evidence>
<feature type="domain" description="Tyrosine-protein phosphatase" evidence="3">
    <location>
        <begin position="886"/>
        <end position="1125"/>
    </location>
</feature>
<evidence type="ECO:0008006" key="7">
    <source>
        <dbReference type="Google" id="ProtNLM"/>
    </source>
</evidence>
<name>A0A0N4ZDP4_PARTI</name>
<feature type="chain" id="PRO_5005891714" description="Protein-tyrosine-phosphatase" evidence="2">
    <location>
        <begin position="25"/>
        <end position="1150"/>
    </location>
</feature>
<dbReference type="Pfam" id="PF24486">
    <property type="entry name" value="DUF7583"/>
    <property type="match status" value="1"/>
</dbReference>
<evidence type="ECO:0000256" key="1">
    <source>
        <dbReference type="SAM" id="Phobius"/>
    </source>
</evidence>
<sequence>MKLSLLYISFQLYLILIMFQLNSGAENNLFPSAPTGLPNGNITYSLVHESTSDVIMVKCPGTSYIHAGKLSKINVSKELSDKHSRQEPSTFVWYPVRNKNLKNNNYELECGSYNYSSSSDKRTVYWNINIMWKNPINISTDLMVIPSSKINADPMKFKCGKENDNLLIVGDLKNEGLHTFETIILSETYTKQLFYFFDKEKILTTSEIVVPCGVARIYGDAPKIIITDHKMYASNKNKEIYVIPSRSQRKRAYELKLNVAGSSDFDNFYYEEKVSVQRMKYRDEKVEAYNDANFETSIFFTVTGLEILKFSYSYLTHGGKYGYVSKTIFFGASNKKIILPFETIDIGNGKKGIQPNCSTERLSYGFLVAIEANNVITKVNSSIPNGKLIDGFKKNGIFFAYTRTTNNSQFVINCIYQTPDGTAEIRKVYIDKSTYIVHLDKNRGLQIIKKFKKEERQRGVKHIRESGKNFLTKVREKVGSPVFFGANALIGFIIVILSFLIYYLALRKILAKFFEEKRKRIKYPNIFHFWDAVTSQTLKEYSKIITDDKYLSEKVKTIKIIKHLENEDANMDSADNLFKSTLINSYGNINGLIKAYYVRNVSPKRTYIISDGPRNHAVGEFFKMLFMEDVGVVVAIVYKDFRYSNSNKKDVRYWPTKAPVVYGNLTVEPFEEETHKGDINVRFSFRLFYESKKPKKLTIFHVSDWKEYDLPATTKYLTELYKSVSECADKVTILVHNSQSVGPRVFIYTFFSCIFERMIEDDTIDNPMEIIKEIREKCFGGNITRIEFGYIVTALIKNFFEKGYLVGNEAAKLKFIEDFDTYMYESRIAVSNISVEFNEMLKFLWVSDRLKIAELINQCKRVQVDPIDVLEKKCQRHLAVSQSYYKDKLRYPGVYCLDNTAVYVSGFPKTDLRSFIHANEMIYDIGGGKKRKIIMCQAPVSTSIEDMLDVLYNYKVGIIVILVNPGELITKPPKWIKYLPTKEIIFRQGDYAITKAQYKPADNYNISEMNCKIYCNTDGSQDVSFRVYHYETWPDKSVPKKTDDVLKLLRRVMRDPFSDRHIVIHCSAGIGRTGTFALALLMIDTVQAHGWFNPIKSLDFLRKHRHRAVQTDSQFAFAIALVLHYFRKEIINIDKKLLDDFEKSLQIYFD</sequence>
<dbReference type="InterPro" id="IPR016130">
    <property type="entry name" value="Tyr_Pase_AS"/>
</dbReference>
<dbReference type="GO" id="GO:0004725">
    <property type="term" value="F:protein tyrosine phosphatase activity"/>
    <property type="evidence" value="ECO:0007669"/>
    <property type="project" value="InterPro"/>
</dbReference>
<dbReference type="InterPro" id="IPR029021">
    <property type="entry name" value="Prot-tyrosine_phosphatase-like"/>
</dbReference>
<dbReference type="SUPFAM" id="SSF52799">
    <property type="entry name" value="(Phosphotyrosine protein) phosphatases II"/>
    <property type="match status" value="2"/>
</dbReference>
<dbReference type="CDD" id="cd00047">
    <property type="entry name" value="PTPc"/>
    <property type="match status" value="1"/>
</dbReference>
<organism evidence="5 6">
    <name type="scientific">Parastrongyloides trichosuri</name>
    <name type="common">Possum-specific nematode worm</name>
    <dbReference type="NCBI Taxonomy" id="131310"/>
    <lineage>
        <taxon>Eukaryota</taxon>
        <taxon>Metazoa</taxon>
        <taxon>Ecdysozoa</taxon>
        <taxon>Nematoda</taxon>
        <taxon>Chromadorea</taxon>
        <taxon>Rhabditida</taxon>
        <taxon>Tylenchina</taxon>
        <taxon>Panagrolaimomorpha</taxon>
        <taxon>Strongyloidoidea</taxon>
        <taxon>Strongyloididae</taxon>
        <taxon>Parastrongyloides</taxon>
    </lineage>
</organism>
<feature type="signal peptide" evidence="2">
    <location>
        <begin position="1"/>
        <end position="24"/>
    </location>
</feature>
<dbReference type="PROSITE" id="PS50055">
    <property type="entry name" value="TYR_PHOSPHATASE_PTP"/>
    <property type="match status" value="2"/>
</dbReference>
<dbReference type="InterPro" id="IPR052782">
    <property type="entry name" value="Oocyte-zygote_transition_reg"/>
</dbReference>
<dbReference type="PANTHER" id="PTHR46163">
    <property type="entry name" value="TYROSINE-PROTEIN PHOSPHATASE-RELATED"/>
    <property type="match status" value="1"/>
</dbReference>
<keyword evidence="5" id="KW-1185">Reference proteome</keyword>
<dbReference type="SMART" id="SM00194">
    <property type="entry name" value="PTPc"/>
    <property type="match status" value="1"/>
</dbReference>
<proteinExistence type="predicted"/>
<accession>A0A0N4ZDP4</accession>
<dbReference type="SMART" id="SM00404">
    <property type="entry name" value="PTPc_motif"/>
    <property type="match status" value="1"/>
</dbReference>
<dbReference type="InterPro" id="IPR056005">
    <property type="entry name" value="DUF7583"/>
</dbReference>
<protein>
    <recommendedName>
        <fullName evidence="7">Protein-tyrosine-phosphatase</fullName>
    </recommendedName>
</protein>
<dbReference type="PROSITE" id="PS00383">
    <property type="entry name" value="TYR_PHOSPHATASE_1"/>
    <property type="match status" value="1"/>
</dbReference>
<evidence type="ECO:0000313" key="5">
    <source>
        <dbReference type="Proteomes" id="UP000038045"/>
    </source>
</evidence>
<dbReference type="InterPro" id="IPR056006">
    <property type="entry name" value="DUF7584"/>
</dbReference>
<evidence type="ECO:0000313" key="6">
    <source>
        <dbReference type="WBParaSite" id="PTRK_0000570400.1"/>
    </source>
</evidence>
<dbReference type="InterPro" id="IPR003595">
    <property type="entry name" value="Tyr_Pase_cat"/>
</dbReference>
<dbReference type="WBParaSite" id="PTRK_0000570400.1">
    <property type="protein sequence ID" value="PTRK_0000570400.1"/>
    <property type="gene ID" value="PTRK_0000570400"/>
</dbReference>
<feature type="domain" description="Tyrosine specific protein phosphatases" evidence="4">
    <location>
        <begin position="1043"/>
        <end position="1116"/>
    </location>
</feature>
<keyword evidence="1" id="KW-1133">Transmembrane helix</keyword>
<dbReference type="PRINTS" id="PR00700">
    <property type="entry name" value="PRTYPHPHTASE"/>
</dbReference>
<dbReference type="Pfam" id="PF24490">
    <property type="entry name" value="DUF7585"/>
    <property type="match status" value="1"/>
</dbReference>
<keyword evidence="1" id="KW-0472">Membrane</keyword>
<keyword evidence="1" id="KW-0812">Transmembrane</keyword>
<dbReference type="InterPro" id="IPR000242">
    <property type="entry name" value="PTP_cat"/>
</dbReference>
<reference evidence="6" key="1">
    <citation type="submission" date="2017-02" db="UniProtKB">
        <authorList>
            <consortium name="WormBaseParasite"/>
        </authorList>
    </citation>
    <scope>IDENTIFICATION</scope>
</reference>
<feature type="transmembrane region" description="Helical" evidence="1">
    <location>
        <begin position="482"/>
        <end position="505"/>
    </location>
</feature>
<dbReference type="InterPro" id="IPR056007">
    <property type="entry name" value="DUF7585"/>
</dbReference>
<evidence type="ECO:0000256" key="2">
    <source>
        <dbReference type="SAM" id="SignalP"/>
    </source>
</evidence>
<dbReference type="Gene3D" id="3.90.190.10">
    <property type="entry name" value="Protein tyrosine phosphatase superfamily"/>
    <property type="match status" value="2"/>
</dbReference>
<dbReference type="Proteomes" id="UP000038045">
    <property type="component" value="Unplaced"/>
</dbReference>
<evidence type="ECO:0000259" key="3">
    <source>
        <dbReference type="PROSITE" id="PS50055"/>
    </source>
</evidence>
<dbReference type="Pfam" id="PF00102">
    <property type="entry name" value="Y_phosphatase"/>
    <property type="match status" value="2"/>
</dbReference>
<dbReference type="AlphaFoldDB" id="A0A0N4ZDP4"/>
<dbReference type="Pfam" id="PF24488">
    <property type="entry name" value="DUF7584"/>
    <property type="match status" value="1"/>
</dbReference>
<dbReference type="PROSITE" id="PS50056">
    <property type="entry name" value="TYR_PHOSPHATASE_2"/>
    <property type="match status" value="1"/>
</dbReference>
<feature type="domain" description="Tyrosine-protein phosphatase" evidence="3">
    <location>
        <begin position="515"/>
        <end position="798"/>
    </location>
</feature>
<keyword evidence="2" id="KW-0732">Signal</keyword>